<dbReference type="SUPFAM" id="SSF52949">
    <property type="entry name" value="Macro domain-like"/>
    <property type="match status" value="1"/>
</dbReference>
<evidence type="ECO:0000313" key="3">
    <source>
        <dbReference type="EMBL" id="GED68032.1"/>
    </source>
</evidence>
<dbReference type="InterPro" id="IPR043472">
    <property type="entry name" value="Macro_dom-like"/>
</dbReference>
<dbReference type="EMBL" id="BJON01000006">
    <property type="protein sequence ID" value="GED68032.1"/>
    <property type="molecule type" value="Genomic_DNA"/>
</dbReference>
<comment type="catalytic activity">
    <reaction evidence="1">
        <text>an N-(ADP-alpha-D-ribosyl)-thymidine in DNA + H2O = a thymidine in DNA + ADP-D-ribose</text>
        <dbReference type="Rhea" id="RHEA:71655"/>
        <dbReference type="Rhea" id="RHEA-COMP:13556"/>
        <dbReference type="Rhea" id="RHEA-COMP:18051"/>
        <dbReference type="ChEBI" id="CHEBI:15377"/>
        <dbReference type="ChEBI" id="CHEBI:57967"/>
        <dbReference type="ChEBI" id="CHEBI:137386"/>
        <dbReference type="ChEBI" id="CHEBI:191199"/>
    </reaction>
    <physiologicalReaction direction="left-to-right" evidence="1">
        <dbReference type="Rhea" id="RHEA:71656"/>
    </physiologicalReaction>
</comment>
<dbReference type="SMART" id="SM00506">
    <property type="entry name" value="A1pp"/>
    <property type="match status" value="1"/>
</dbReference>
<evidence type="ECO:0000256" key="1">
    <source>
        <dbReference type="ARBA" id="ARBA00035885"/>
    </source>
</evidence>
<dbReference type="InterPro" id="IPR002589">
    <property type="entry name" value="Macro_dom"/>
</dbReference>
<protein>
    <recommendedName>
        <fullName evidence="2">Macro domain-containing protein</fullName>
    </recommendedName>
</protein>
<dbReference type="CDD" id="cd02901">
    <property type="entry name" value="Macro_Poa1p-like"/>
    <property type="match status" value="1"/>
</dbReference>
<accession>A0ABQ0TJI3</accession>
<dbReference type="Gene3D" id="3.40.50.450">
    <property type="match status" value="1"/>
</dbReference>
<dbReference type="RefSeq" id="WP_049736612.1">
    <property type="nucleotide sequence ID" value="NZ_BJON01000006.1"/>
</dbReference>
<organism evidence="3 4">
    <name type="scientific">Brevibacillus reuszeri</name>
    <dbReference type="NCBI Taxonomy" id="54915"/>
    <lineage>
        <taxon>Bacteria</taxon>
        <taxon>Bacillati</taxon>
        <taxon>Bacillota</taxon>
        <taxon>Bacilli</taxon>
        <taxon>Bacillales</taxon>
        <taxon>Paenibacillaceae</taxon>
        <taxon>Brevibacillus</taxon>
    </lineage>
</organism>
<dbReference type="Pfam" id="PF02481">
    <property type="entry name" value="DNA_processg_A"/>
    <property type="match status" value="1"/>
</dbReference>
<dbReference type="PROSITE" id="PS51154">
    <property type="entry name" value="MACRO"/>
    <property type="match status" value="1"/>
</dbReference>
<sequence>MIEFVSGDMFDYNADIRVNTVNCVGVMGAGVALMFKTRYPDMFIDYSDACKRHEVKPGKPHVWEVPDLISQFTIINFPTKVHWKNPSEYDYIEKGLVWLRQFLLNKGSSTVTLPALGCGHGGLDWEKVKEMIVKYLGELNTKILVFEPSSSTKSSHQTGYDTELKKQGIHKLLPNEKLYPSKLVGRSALEIYYKGNIELLKSKSVAIVGNLKSTDREKNALTMVINQLPISDFVFILGLSNSYETELAKVILSKGFKAVFSIPYGILQLKVRKDLESYWDYENIAVLSTTSPTQTWKSYESVNSLRLRLKLSDVTLINNLEVDSLIRYENDIKEADSKVFYVNYWNSEIDFFNRLTAQRIGINSNTGKPNVLPLINSLS</sequence>
<dbReference type="InterPro" id="IPR050892">
    <property type="entry name" value="ADP-ribose_metab_enzymes"/>
</dbReference>
<reference evidence="3 4" key="1">
    <citation type="submission" date="2019-06" db="EMBL/GenBank/DDBJ databases">
        <title>Whole genome shotgun sequence of Brevibacillus reuszeri NBRC 15719.</title>
        <authorList>
            <person name="Hosoyama A."/>
            <person name="Uohara A."/>
            <person name="Ohji S."/>
            <person name="Ichikawa N."/>
        </authorList>
    </citation>
    <scope>NUCLEOTIDE SEQUENCE [LARGE SCALE GENOMIC DNA]</scope>
    <source>
        <strain evidence="3 4">NBRC 15719</strain>
    </source>
</reference>
<dbReference type="Gene3D" id="3.40.220.10">
    <property type="entry name" value="Leucine Aminopeptidase, subunit E, domain 1"/>
    <property type="match status" value="1"/>
</dbReference>
<dbReference type="Proteomes" id="UP000319578">
    <property type="component" value="Unassembled WGS sequence"/>
</dbReference>
<evidence type="ECO:0000313" key="4">
    <source>
        <dbReference type="Proteomes" id="UP000319578"/>
    </source>
</evidence>
<dbReference type="PANTHER" id="PTHR12521:SF0">
    <property type="entry name" value="ADP-RIBOSE GLYCOHYDROLASE OARD1"/>
    <property type="match status" value="1"/>
</dbReference>
<evidence type="ECO:0000259" key="2">
    <source>
        <dbReference type="PROSITE" id="PS51154"/>
    </source>
</evidence>
<keyword evidence="4" id="KW-1185">Reference proteome</keyword>
<dbReference type="Pfam" id="PF01661">
    <property type="entry name" value="Macro"/>
    <property type="match status" value="1"/>
</dbReference>
<comment type="caution">
    <text evidence="3">The sequence shown here is derived from an EMBL/GenBank/DDBJ whole genome shotgun (WGS) entry which is preliminary data.</text>
</comment>
<proteinExistence type="predicted"/>
<dbReference type="InterPro" id="IPR057666">
    <property type="entry name" value="DrpA_SLOG"/>
</dbReference>
<dbReference type="PANTHER" id="PTHR12521">
    <property type="entry name" value="PROTEIN C6ORF130"/>
    <property type="match status" value="1"/>
</dbReference>
<name>A0ABQ0TJI3_9BACL</name>
<feature type="domain" description="Macro" evidence="2">
    <location>
        <begin position="1"/>
        <end position="154"/>
    </location>
</feature>
<gene>
    <name evidence="3" type="ORF">BRE01_17340</name>
</gene>